<proteinExistence type="predicted"/>
<sequence>MNYQEAAIYLQEGENNDKFFTHPRTQRPWLPTCLPTTTSSI</sequence>
<evidence type="ECO:0000313" key="1">
    <source>
        <dbReference type="EMBL" id="JAH52798.1"/>
    </source>
</evidence>
<dbReference type="EMBL" id="GBXM01055779">
    <property type="protein sequence ID" value="JAH52798.1"/>
    <property type="molecule type" value="Transcribed_RNA"/>
</dbReference>
<protein>
    <submittedName>
        <fullName evidence="1">Uncharacterized protein</fullName>
    </submittedName>
</protein>
<name>A0A0E9TJB2_ANGAN</name>
<reference evidence="1" key="2">
    <citation type="journal article" date="2015" name="Fish Shellfish Immunol.">
        <title>Early steps in the European eel (Anguilla anguilla)-Vibrio vulnificus interaction in the gills: Role of the RtxA13 toxin.</title>
        <authorList>
            <person name="Callol A."/>
            <person name="Pajuelo D."/>
            <person name="Ebbesson L."/>
            <person name="Teles M."/>
            <person name="MacKenzie S."/>
            <person name="Amaro C."/>
        </authorList>
    </citation>
    <scope>NUCLEOTIDE SEQUENCE</scope>
</reference>
<organism evidence="1">
    <name type="scientific">Anguilla anguilla</name>
    <name type="common">European freshwater eel</name>
    <name type="synonym">Muraena anguilla</name>
    <dbReference type="NCBI Taxonomy" id="7936"/>
    <lineage>
        <taxon>Eukaryota</taxon>
        <taxon>Metazoa</taxon>
        <taxon>Chordata</taxon>
        <taxon>Craniata</taxon>
        <taxon>Vertebrata</taxon>
        <taxon>Euteleostomi</taxon>
        <taxon>Actinopterygii</taxon>
        <taxon>Neopterygii</taxon>
        <taxon>Teleostei</taxon>
        <taxon>Anguilliformes</taxon>
        <taxon>Anguillidae</taxon>
        <taxon>Anguilla</taxon>
    </lineage>
</organism>
<dbReference type="AlphaFoldDB" id="A0A0E9TJB2"/>
<reference evidence="1" key="1">
    <citation type="submission" date="2014-11" db="EMBL/GenBank/DDBJ databases">
        <authorList>
            <person name="Amaro Gonzalez C."/>
        </authorList>
    </citation>
    <scope>NUCLEOTIDE SEQUENCE</scope>
</reference>
<accession>A0A0E9TJB2</accession>